<accession>A0A1I2HG36</accession>
<dbReference type="CDD" id="cd08994">
    <property type="entry name" value="GH43_62_32_68_117_130-like"/>
    <property type="match status" value="1"/>
</dbReference>
<dbReference type="EMBL" id="FONW01000004">
    <property type="protein sequence ID" value="SFF28260.1"/>
    <property type="molecule type" value="Genomic_DNA"/>
</dbReference>
<keyword evidence="2" id="KW-1185">Reference proteome</keyword>
<organism evidence="1 2">
    <name type="scientific">Sunxiuqinia elliptica</name>
    <dbReference type="NCBI Taxonomy" id="655355"/>
    <lineage>
        <taxon>Bacteria</taxon>
        <taxon>Pseudomonadati</taxon>
        <taxon>Bacteroidota</taxon>
        <taxon>Bacteroidia</taxon>
        <taxon>Marinilabiliales</taxon>
        <taxon>Prolixibacteraceae</taxon>
        <taxon>Sunxiuqinia</taxon>
    </lineage>
</organism>
<proteinExistence type="predicted"/>
<dbReference type="RefSeq" id="WP_212733477.1">
    <property type="nucleotide sequence ID" value="NZ_FONW01000004.1"/>
</dbReference>
<sequence length="410" mass="45773">MMLIQNCRSLIVSLFGGLLLGVGCSPVQQTEIKVEAQPVEARVEGNVLVGPGVLNDTDRFVWGGSVVKGYDGKYHMLYSTWECGDSIPVFTDSWVLHSKIAYAVSDYPDRDFQFQGIVLTGRALDGDSAAWDAQTVHNPHLKMFNGKYYLYYVGSVDPGVQPEGSKGENVNKRNRVQQYQKIGVIEFDNFDDLLAGRFERSDEPLLAPRTRVKPNNIVEPSPEGTKAGPDNIIVVNPAVVQRPSDGKYLLFYKGNVYDPSWRGIHGVAIADSPTGPFKTTDHIVFDIRLEDGRIASAEDPFVWYHPELERFFVVFKDFSGKITQGQPGLALLESVDGLEWTRPEHPFFMKKQVVLTSGDTLKVDRLERPQLLIDEEGNPQVLYSACAIVNVNPRQDGASFNVHIPLKTKR</sequence>
<protein>
    <recommendedName>
        <fullName evidence="3">Glycosyl hydrolases family 43</fullName>
    </recommendedName>
</protein>
<gene>
    <name evidence="1" type="ORF">SAMN05216283_10451</name>
</gene>
<dbReference type="STRING" id="655355.SAMN05216283_10451"/>
<name>A0A1I2HG36_9BACT</name>
<evidence type="ECO:0008006" key="3">
    <source>
        <dbReference type="Google" id="ProtNLM"/>
    </source>
</evidence>
<dbReference type="Gene3D" id="2.115.10.20">
    <property type="entry name" value="Glycosyl hydrolase domain, family 43"/>
    <property type="match status" value="1"/>
</dbReference>
<reference evidence="1 2" key="1">
    <citation type="submission" date="2016-10" db="EMBL/GenBank/DDBJ databases">
        <authorList>
            <person name="de Groot N.N."/>
        </authorList>
    </citation>
    <scope>NUCLEOTIDE SEQUENCE [LARGE SCALE GENOMIC DNA]</scope>
    <source>
        <strain evidence="1 2">CGMCC 1.9156</strain>
    </source>
</reference>
<evidence type="ECO:0000313" key="1">
    <source>
        <dbReference type="EMBL" id="SFF28260.1"/>
    </source>
</evidence>
<dbReference type="SUPFAM" id="SSF75005">
    <property type="entry name" value="Arabinanase/levansucrase/invertase"/>
    <property type="match status" value="1"/>
</dbReference>
<dbReference type="Proteomes" id="UP000198964">
    <property type="component" value="Unassembled WGS sequence"/>
</dbReference>
<evidence type="ECO:0000313" key="2">
    <source>
        <dbReference type="Proteomes" id="UP000198964"/>
    </source>
</evidence>
<dbReference type="AlphaFoldDB" id="A0A1I2HG36"/>
<dbReference type="InterPro" id="IPR023296">
    <property type="entry name" value="Glyco_hydro_beta-prop_sf"/>
</dbReference>